<reference evidence="9" key="1">
    <citation type="submission" date="2025-08" db="UniProtKB">
        <authorList>
            <consortium name="RefSeq"/>
        </authorList>
    </citation>
    <scope>IDENTIFICATION</scope>
</reference>
<dbReference type="CDD" id="cd00054">
    <property type="entry name" value="EGF_CA"/>
    <property type="match status" value="2"/>
</dbReference>
<dbReference type="RefSeq" id="XP_065657073.1">
    <property type="nucleotide sequence ID" value="XM_065801001.1"/>
</dbReference>
<dbReference type="PANTHER" id="PTHR24034">
    <property type="entry name" value="EGF-LIKE DOMAIN-CONTAINING PROTEIN"/>
    <property type="match status" value="1"/>
</dbReference>
<sequence length="398" mass="44072">MKLLGFHILFLVFSIFKGDQLTSCTHNYCHKNAICGSTGDSYKCFCKNGYHSIGPEEQSKRICLNINECLLENINHCVSKQYGGTCTDTDGSFYCGCAPGFKGNGKITSKGGTGCSDIDECTMGVHKCYRGGVKHSDYCQNSFGSYVCSCPSGLKLSRDKITCLPINECTDTTQRHNCSREAMCVDLNIGYECKCTEGFENGLEINNERCIDINECVVDNSGSIQAICDFVNGTCWNTRGSYVCFCKHGYKRNREVEHHSCIDRNECEEFMHNCNMTNKHVKCINTIGSFNCVCDDGFVLDTNKTNCFDVDECSSSVDSEDFPCIYNQLIKAQCKNSDGGFYCICPAGYYGDGKKEGTGCQDSSIHPKEDCGQAQSSLVDCWNNKESCSHKTSTDNFL</sequence>
<dbReference type="Gene3D" id="2.10.25.10">
    <property type="entry name" value="Laminin"/>
    <property type="match status" value="7"/>
</dbReference>
<dbReference type="Pfam" id="PF07645">
    <property type="entry name" value="EGF_CA"/>
    <property type="match status" value="6"/>
</dbReference>
<feature type="domain" description="EGF-like" evidence="7">
    <location>
        <begin position="65"/>
        <end position="104"/>
    </location>
</feature>
<keyword evidence="3" id="KW-0677">Repeat</keyword>
<protein>
    <submittedName>
        <fullName evidence="9">Latent-transforming growth factor beta-binding protein 1 isoform X3</fullName>
    </submittedName>
</protein>
<keyword evidence="2 6" id="KW-0732">Signal</keyword>
<organism evidence="8 9">
    <name type="scientific">Hydra vulgaris</name>
    <name type="common">Hydra</name>
    <name type="synonym">Hydra attenuata</name>
    <dbReference type="NCBI Taxonomy" id="6087"/>
    <lineage>
        <taxon>Eukaryota</taxon>
        <taxon>Metazoa</taxon>
        <taxon>Cnidaria</taxon>
        <taxon>Hydrozoa</taxon>
        <taxon>Hydroidolina</taxon>
        <taxon>Anthoathecata</taxon>
        <taxon>Aplanulata</taxon>
        <taxon>Hydridae</taxon>
        <taxon>Hydra</taxon>
    </lineage>
</organism>
<feature type="domain" description="EGF-like" evidence="7">
    <location>
        <begin position="309"/>
        <end position="361"/>
    </location>
</feature>
<keyword evidence="4" id="KW-1015">Disulfide bond</keyword>
<feature type="domain" description="EGF-like" evidence="7">
    <location>
        <begin position="20"/>
        <end position="56"/>
    </location>
</feature>
<gene>
    <name evidence="9" type="primary">LOC100214713</name>
</gene>
<dbReference type="InterPro" id="IPR000742">
    <property type="entry name" value="EGF"/>
</dbReference>
<dbReference type="InterPro" id="IPR009030">
    <property type="entry name" value="Growth_fac_rcpt_cys_sf"/>
</dbReference>
<evidence type="ECO:0000313" key="8">
    <source>
        <dbReference type="Proteomes" id="UP001652625"/>
    </source>
</evidence>
<name>A0ABM4C658_HYDVU</name>
<keyword evidence="1 5" id="KW-0245">EGF-like domain</keyword>
<dbReference type="InterPro" id="IPR001881">
    <property type="entry name" value="EGF-like_Ca-bd_dom"/>
</dbReference>
<evidence type="ECO:0000256" key="4">
    <source>
        <dbReference type="ARBA" id="ARBA00023157"/>
    </source>
</evidence>
<dbReference type="SUPFAM" id="SSF57184">
    <property type="entry name" value="Growth factor receptor domain"/>
    <property type="match status" value="2"/>
</dbReference>
<evidence type="ECO:0000256" key="1">
    <source>
        <dbReference type="ARBA" id="ARBA00022536"/>
    </source>
</evidence>
<feature type="chain" id="PRO_5047356327" evidence="6">
    <location>
        <begin position="19"/>
        <end position="398"/>
    </location>
</feature>
<dbReference type="SMART" id="SM00181">
    <property type="entry name" value="EGF"/>
    <property type="match status" value="7"/>
</dbReference>
<dbReference type="InterPro" id="IPR000152">
    <property type="entry name" value="EGF-type_Asp/Asn_hydroxyl_site"/>
</dbReference>
<dbReference type="PROSITE" id="PS50026">
    <property type="entry name" value="EGF_3"/>
    <property type="match status" value="4"/>
</dbReference>
<evidence type="ECO:0000313" key="9">
    <source>
        <dbReference type="RefSeq" id="XP_065657073.1"/>
    </source>
</evidence>
<feature type="domain" description="EGF-like" evidence="7">
    <location>
        <begin position="165"/>
        <end position="211"/>
    </location>
</feature>
<evidence type="ECO:0000259" key="7">
    <source>
        <dbReference type="PROSITE" id="PS50026"/>
    </source>
</evidence>
<proteinExistence type="predicted"/>
<feature type="signal peptide" evidence="6">
    <location>
        <begin position="1"/>
        <end position="18"/>
    </location>
</feature>
<comment type="caution">
    <text evidence="5">Lacks conserved residue(s) required for the propagation of feature annotation.</text>
</comment>
<dbReference type="Proteomes" id="UP001652625">
    <property type="component" value="Chromosome 07"/>
</dbReference>
<dbReference type="InterPro" id="IPR049883">
    <property type="entry name" value="NOTCH1_EGF-like"/>
</dbReference>
<dbReference type="SUPFAM" id="SSF57196">
    <property type="entry name" value="EGF/Laminin"/>
    <property type="match status" value="2"/>
</dbReference>
<keyword evidence="8" id="KW-1185">Reference proteome</keyword>
<dbReference type="SMART" id="SM00179">
    <property type="entry name" value="EGF_CA"/>
    <property type="match status" value="7"/>
</dbReference>
<accession>A0ABM4C658</accession>
<evidence type="ECO:0000256" key="6">
    <source>
        <dbReference type="SAM" id="SignalP"/>
    </source>
</evidence>
<evidence type="ECO:0000256" key="3">
    <source>
        <dbReference type="ARBA" id="ARBA00022737"/>
    </source>
</evidence>
<dbReference type="PROSITE" id="PS00010">
    <property type="entry name" value="ASX_HYDROXYL"/>
    <property type="match status" value="3"/>
</dbReference>
<evidence type="ECO:0000256" key="2">
    <source>
        <dbReference type="ARBA" id="ARBA00022729"/>
    </source>
</evidence>
<dbReference type="GeneID" id="100214713"/>
<dbReference type="InterPro" id="IPR050751">
    <property type="entry name" value="ECM_structural_protein"/>
</dbReference>
<evidence type="ECO:0000256" key="5">
    <source>
        <dbReference type="PROSITE-ProRule" id="PRU00076"/>
    </source>
</evidence>
<dbReference type="PANTHER" id="PTHR24034:SF209">
    <property type="entry name" value="EGF-LIKE DOMAIN-CONTAINING PROTEIN"/>
    <property type="match status" value="1"/>
</dbReference>